<name>A0ABV6MAF7_9ACTN</name>
<feature type="domain" description="DUF1468" evidence="2">
    <location>
        <begin position="17"/>
        <end position="155"/>
    </location>
</feature>
<gene>
    <name evidence="3" type="ORF">ACFFIA_27925</name>
</gene>
<feature type="transmembrane region" description="Helical" evidence="1">
    <location>
        <begin position="12"/>
        <end position="30"/>
    </location>
</feature>
<keyword evidence="1" id="KW-0812">Transmembrane</keyword>
<evidence type="ECO:0000256" key="1">
    <source>
        <dbReference type="SAM" id="Phobius"/>
    </source>
</evidence>
<feature type="transmembrane region" description="Helical" evidence="1">
    <location>
        <begin position="128"/>
        <end position="146"/>
    </location>
</feature>
<evidence type="ECO:0000259" key="2">
    <source>
        <dbReference type="Pfam" id="PF07331"/>
    </source>
</evidence>
<accession>A0ABV6MAF7</accession>
<evidence type="ECO:0000313" key="3">
    <source>
        <dbReference type="EMBL" id="MFC0531479.1"/>
    </source>
</evidence>
<feature type="transmembrane region" description="Helical" evidence="1">
    <location>
        <begin position="50"/>
        <end position="69"/>
    </location>
</feature>
<organism evidence="3 4">
    <name type="scientific">Phytohabitans kaempferiae</name>
    <dbReference type="NCBI Taxonomy" id="1620943"/>
    <lineage>
        <taxon>Bacteria</taxon>
        <taxon>Bacillati</taxon>
        <taxon>Actinomycetota</taxon>
        <taxon>Actinomycetes</taxon>
        <taxon>Micromonosporales</taxon>
        <taxon>Micromonosporaceae</taxon>
    </lineage>
</organism>
<evidence type="ECO:0000313" key="4">
    <source>
        <dbReference type="Proteomes" id="UP001589867"/>
    </source>
</evidence>
<reference evidence="3 4" key="1">
    <citation type="submission" date="2024-09" db="EMBL/GenBank/DDBJ databases">
        <authorList>
            <person name="Sun Q."/>
            <person name="Mori K."/>
        </authorList>
    </citation>
    <scope>NUCLEOTIDE SEQUENCE [LARGE SCALE GENOMIC DNA]</scope>
    <source>
        <strain evidence="3 4">TBRC 3947</strain>
    </source>
</reference>
<feature type="transmembrane region" description="Helical" evidence="1">
    <location>
        <begin position="89"/>
        <end position="108"/>
    </location>
</feature>
<proteinExistence type="predicted"/>
<protein>
    <submittedName>
        <fullName evidence="3">Tripartite tricarboxylate transporter TctB family protein</fullName>
    </submittedName>
</protein>
<comment type="caution">
    <text evidence="3">The sequence shown here is derived from an EMBL/GenBank/DDBJ whole genome shotgun (WGS) entry which is preliminary data.</text>
</comment>
<keyword evidence="4" id="KW-1185">Reference proteome</keyword>
<keyword evidence="1" id="KW-0472">Membrane</keyword>
<dbReference type="RefSeq" id="WP_377255968.1">
    <property type="nucleotide sequence ID" value="NZ_JBHLUH010000060.1"/>
</dbReference>
<dbReference type="InterPro" id="IPR009936">
    <property type="entry name" value="DUF1468"/>
</dbReference>
<sequence>MDDHSDHGRMVRAWQLAAAGLAGVGVYVLVNSRSHDYLDGVGPGGGFFPFWIGLFSVLTGVALFVGTTWRGLDRSMGWSRTARGPVLRILATVAALASAAILWEWLGFRISAFLMLVVLLRLYGARSWWWLVAFAAAASLLVFFTFHDLLQVPLPLGPFGI</sequence>
<keyword evidence="1" id="KW-1133">Transmembrane helix</keyword>
<dbReference type="Proteomes" id="UP001589867">
    <property type="component" value="Unassembled WGS sequence"/>
</dbReference>
<dbReference type="Pfam" id="PF07331">
    <property type="entry name" value="TctB"/>
    <property type="match status" value="1"/>
</dbReference>
<dbReference type="EMBL" id="JBHLUH010000060">
    <property type="protein sequence ID" value="MFC0531479.1"/>
    <property type="molecule type" value="Genomic_DNA"/>
</dbReference>